<evidence type="ECO:0000256" key="1">
    <source>
        <dbReference type="SAM" id="MobiDB-lite"/>
    </source>
</evidence>
<proteinExistence type="predicted"/>
<evidence type="ECO:0000313" key="4">
    <source>
        <dbReference type="Proteomes" id="UP000834106"/>
    </source>
</evidence>
<name>A0AAD2EBC3_9LAMI</name>
<reference evidence="3" key="1">
    <citation type="submission" date="2023-05" db="EMBL/GenBank/DDBJ databases">
        <authorList>
            <person name="Huff M."/>
        </authorList>
    </citation>
    <scope>NUCLEOTIDE SEQUENCE</scope>
</reference>
<dbReference type="Pfam" id="PF03101">
    <property type="entry name" value="FAR1"/>
    <property type="match status" value="1"/>
</dbReference>
<dbReference type="InterPro" id="IPR004330">
    <property type="entry name" value="FAR1_DNA_bnd_dom"/>
</dbReference>
<evidence type="ECO:0000313" key="3">
    <source>
        <dbReference type="EMBL" id="CAI9781691.1"/>
    </source>
</evidence>
<feature type="region of interest" description="Disordered" evidence="1">
    <location>
        <begin position="1"/>
        <end position="34"/>
    </location>
</feature>
<organism evidence="3 4">
    <name type="scientific">Fraxinus pennsylvanica</name>
    <dbReference type="NCBI Taxonomy" id="56036"/>
    <lineage>
        <taxon>Eukaryota</taxon>
        <taxon>Viridiplantae</taxon>
        <taxon>Streptophyta</taxon>
        <taxon>Embryophyta</taxon>
        <taxon>Tracheophyta</taxon>
        <taxon>Spermatophyta</taxon>
        <taxon>Magnoliopsida</taxon>
        <taxon>eudicotyledons</taxon>
        <taxon>Gunneridae</taxon>
        <taxon>Pentapetalae</taxon>
        <taxon>asterids</taxon>
        <taxon>lamiids</taxon>
        <taxon>Lamiales</taxon>
        <taxon>Oleaceae</taxon>
        <taxon>Oleeae</taxon>
        <taxon>Fraxinus</taxon>
    </lineage>
</organism>
<dbReference type="Proteomes" id="UP000834106">
    <property type="component" value="Chromosome 18"/>
</dbReference>
<keyword evidence="4" id="KW-1185">Reference proteome</keyword>
<dbReference type="PANTHER" id="PTHR46328:SF31">
    <property type="entry name" value="PROTEIN FAR1-RELATED SEQUENCE 5-LIKE"/>
    <property type="match status" value="1"/>
</dbReference>
<dbReference type="EMBL" id="OU503053">
    <property type="protein sequence ID" value="CAI9781691.1"/>
    <property type="molecule type" value="Genomic_DNA"/>
</dbReference>
<feature type="compositionally biased region" description="Basic and acidic residues" evidence="1">
    <location>
        <begin position="7"/>
        <end position="28"/>
    </location>
</feature>
<gene>
    <name evidence="3" type="ORF">FPE_LOCUS29121</name>
</gene>
<feature type="region of interest" description="Disordered" evidence="1">
    <location>
        <begin position="195"/>
        <end position="216"/>
    </location>
</feature>
<protein>
    <recommendedName>
        <fullName evidence="2">FAR1 domain-containing protein</fullName>
    </recommendedName>
</protein>
<feature type="domain" description="FAR1" evidence="2">
    <location>
        <begin position="64"/>
        <end position="139"/>
    </location>
</feature>
<sequence>MDVEVVEVERQKRQKNGETQDECSKDENQSFPENSIEEVSNQVDDGNGSPYVGMEFQSEEAAKNFYDAYARRVGFSTHVGQYSRTMPDGPIISWDFACSREIFKRKNVESCNAVLRIEKQDPDSWVVTKFGEHHNHSIVSPSKVHYLRPRRHFVGATKNVSETVYNQNDVMISIDGNHGFDDPNHVFKNTSQLEKTRDARHGSGNLHENGRKKASMATPDMIPSLWPWQDTLPTRFNLNDVRVPVADLNQPTMVPIAIKPDGGLADNTAVLTCFKSMTWAIENNTAASKVAVINLKLQDYGKTPSGETEVQFRLTRITLEPMLKSMAYKSQQLSMSANRVAVINLKLQDSKTTTALNILELMSLVSELIKQELAQVSMAGQIC</sequence>
<accession>A0AAD2EBC3</accession>
<dbReference type="PANTHER" id="PTHR46328">
    <property type="entry name" value="FAR-RED IMPAIRED RESPONSIVE (FAR1) FAMILY PROTEIN-RELATED"/>
    <property type="match status" value="1"/>
</dbReference>
<evidence type="ECO:0000259" key="2">
    <source>
        <dbReference type="Pfam" id="PF03101"/>
    </source>
</evidence>
<dbReference type="AlphaFoldDB" id="A0AAD2EBC3"/>